<protein>
    <submittedName>
        <fullName evidence="1">Uncharacterized protein</fullName>
    </submittedName>
</protein>
<dbReference type="RefSeq" id="WP_210660198.1">
    <property type="nucleotide sequence ID" value="NZ_JAGKQQ010000001.1"/>
</dbReference>
<name>A0ABS5C0K5_9BACT</name>
<accession>A0ABS5C0K5</accession>
<proteinExistence type="predicted"/>
<evidence type="ECO:0000313" key="1">
    <source>
        <dbReference type="EMBL" id="MBP3959521.1"/>
    </source>
</evidence>
<organism evidence="1 2">
    <name type="scientific">Gemmata palustris</name>
    <dbReference type="NCBI Taxonomy" id="2822762"/>
    <lineage>
        <taxon>Bacteria</taxon>
        <taxon>Pseudomonadati</taxon>
        <taxon>Planctomycetota</taxon>
        <taxon>Planctomycetia</taxon>
        <taxon>Gemmatales</taxon>
        <taxon>Gemmataceae</taxon>
        <taxon>Gemmata</taxon>
    </lineage>
</organism>
<comment type="caution">
    <text evidence="1">The sequence shown here is derived from an EMBL/GenBank/DDBJ whole genome shotgun (WGS) entry which is preliminary data.</text>
</comment>
<evidence type="ECO:0000313" key="2">
    <source>
        <dbReference type="Proteomes" id="UP000676565"/>
    </source>
</evidence>
<gene>
    <name evidence="1" type="ORF">J8F10_30115</name>
</gene>
<keyword evidence="2" id="KW-1185">Reference proteome</keyword>
<sequence>MAEQFQPWKDAFLQHLQKPSVAAPLKDAATSGHLMDWTACLTGAVVRSCEALGWHAAGKGHPLDLLPQMGQEYLGIDAMAFVSASAGRWPFPLAAFELENSKADDRVAYSLWKVLCLRARFRVVFAYRPDWEQGRKLVHDVCADVIGTIPPDQRAALKGETVVAVGNRGEGATFPDGYFKFWMLDTNLGRFHKV</sequence>
<dbReference type="EMBL" id="JAGKQQ010000001">
    <property type="protein sequence ID" value="MBP3959521.1"/>
    <property type="molecule type" value="Genomic_DNA"/>
</dbReference>
<reference evidence="1 2" key="1">
    <citation type="submission" date="2021-04" db="EMBL/GenBank/DDBJ databases">
        <authorList>
            <person name="Ivanova A."/>
        </authorList>
    </citation>
    <scope>NUCLEOTIDE SEQUENCE [LARGE SCALE GENOMIC DNA]</scope>
    <source>
        <strain evidence="1 2">G18</strain>
    </source>
</reference>
<dbReference type="Proteomes" id="UP000676565">
    <property type="component" value="Unassembled WGS sequence"/>
</dbReference>